<evidence type="ECO:0000313" key="3">
    <source>
        <dbReference type="Proteomes" id="UP000575469"/>
    </source>
</evidence>
<dbReference type="AlphaFoldDB" id="A0A848NXN9"/>
<sequence length="312" mass="33913">MQGSWIAISAARARAHRLYGVRGWLVTLLWLNTLPIVGLVIVMVGPWGVGGLRSSPPSHLLPALFWMAWPLGLVAMAFLRLRWFPMVLAVYCFIFQLPLALILAFGSGHWMSNLASWSPAKLPLSLLSMAEVLTPIATMMYIARSRRVRVTYRHEVRASDPAAVPAVFDRPNPNETPTDATDHARERAALRRVTQELSSGVLDTKTWMHVMRHHADATDSVRTAAYVRARMAVLCPPAHVHPPLLRTLGSGLSAAAVSLVVATLLAAGLIVLAFHLSSGMPAAGLGVLIVAALTLCWLAGLFVGARFLRYVA</sequence>
<feature type="transmembrane region" description="Helical" evidence="1">
    <location>
        <begin position="21"/>
        <end position="43"/>
    </location>
</feature>
<feature type="transmembrane region" description="Helical" evidence="1">
    <location>
        <begin position="252"/>
        <end position="276"/>
    </location>
</feature>
<keyword evidence="1" id="KW-0472">Membrane</keyword>
<keyword evidence="1" id="KW-0812">Transmembrane</keyword>
<name>A0A848NXN9_9RALS</name>
<evidence type="ECO:0000256" key="1">
    <source>
        <dbReference type="SAM" id="Phobius"/>
    </source>
</evidence>
<dbReference type="EMBL" id="JABBZM010000006">
    <property type="protein sequence ID" value="NMV38027.1"/>
    <property type="molecule type" value="Genomic_DNA"/>
</dbReference>
<gene>
    <name evidence="2" type="ORF">HGR00_08910</name>
</gene>
<evidence type="ECO:0000313" key="2">
    <source>
        <dbReference type="EMBL" id="NMV38027.1"/>
    </source>
</evidence>
<organism evidence="2 3">
    <name type="scientific">Ralstonia insidiosa</name>
    <dbReference type="NCBI Taxonomy" id="190721"/>
    <lineage>
        <taxon>Bacteria</taxon>
        <taxon>Pseudomonadati</taxon>
        <taxon>Pseudomonadota</taxon>
        <taxon>Betaproteobacteria</taxon>
        <taxon>Burkholderiales</taxon>
        <taxon>Burkholderiaceae</taxon>
        <taxon>Ralstonia</taxon>
    </lineage>
</organism>
<reference evidence="2 3" key="1">
    <citation type="submission" date="2020-04" db="EMBL/GenBank/DDBJ databases">
        <title>Ralstonia insidiosa genome sequencing and assembly.</title>
        <authorList>
            <person name="Martins R.C.R."/>
            <person name="Perdigao-Neto L.V."/>
            <person name="Levin A.S.S."/>
            <person name="Costa S.F."/>
        </authorList>
    </citation>
    <scope>NUCLEOTIDE SEQUENCE [LARGE SCALE GENOMIC DNA]</scope>
    <source>
        <strain evidence="2 3">5047</strain>
    </source>
</reference>
<proteinExistence type="predicted"/>
<feature type="transmembrane region" description="Helical" evidence="1">
    <location>
        <begin position="88"/>
        <end position="110"/>
    </location>
</feature>
<feature type="transmembrane region" description="Helical" evidence="1">
    <location>
        <begin position="122"/>
        <end position="143"/>
    </location>
</feature>
<accession>A0A848NXN9</accession>
<protein>
    <submittedName>
        <fullName evidence="2">Uncharacterized protein</fullName>
    </submittedName>
</protein>
<comment type="caution">
    <text evidence="2">The sequence shown here is derived from an EMBL/GenBank/DDBJ whole genome shotgun (WGS) entry which is preliminary data.</text>
</comment>
<keyword evidence="1" id="KW-1133">Transmembrane helix</keyword>
<feature type="transmembrane region" description="Helical" evidence="1">
    <location>
        <begin position="63"/>
        <end position="81"/>
    </location>
</feature>
<feature type="transmembrane region" description="Helical" evidence="1">
    <location>
        <begin position="282"/>
        <end position="308"/>
    </location>
</feature>
<dbReference type="Proteomes" id="UP000575469">
    <property type="component" value="Unassembled WGS sequence"/>
</dbReference>